<evidence type="ECO:0000313" key="3">
    <source>
        <dbReference type="EMBL" id="GIG22201.1"/>
    </source>
</evidence>
<dbReference type="RefSeq" id="WP_203756459.1">
    <property type="nucleotide sequence ID" value="NZ_BONK01000010.1"/>
</dbReference>
<proteinExistence type="predicted"/>
<dbReference type="Pfam" id="PF14012">
    <property type="entry name" value="DUF4229"/>
    <property type="match status" value="1"/>
</dbReference>
<keyword evidence="2" id="KW-0472">Membrane</keyword>
<evidence type="ECO:0000256" key="1">
    <source>
        <dbReference type="SAM" id="MobiDB-lite"/>
    </source>
</evidence>
<sequence>MPLLIYSVLRLALFAACVGLLWWAGMRSWLVVVVAALVAWALSYVLLRGPRDAAARQLADRAERRRVLGDRERFGVRAQEDADLEDAADEAARQDPGTA</sequence>
<dbReference type="AlphaFoldDB" id="A0A919P5W5"/>
<feature type="transmembrane region" description="Helical" evidence="2">
    <location>
        <begin position="7"/>
        <end position="23"/>
    </location>
</feature>
<dbReference type="EMBL" id="BONK01000010">
    <property type="protein sequence ID" value="GIG22201.1"/>
    <property type="molecule type" value="Genomic_DNA"/>
</dbReference>
<protein>
    <recommendedName>
        <fullName evidence="5">DUF4229 domain-containing protein</fullName>
    </recommendedName>
</protein>
<evidence type="ECO:0008006" key="5">
    <source>
        <dbReference type="Google" id="ProtNLM"/>
    </source>
</evidence>
<reference evidence="3" key="1">
    <citation type="submission" date="2021-01" db="EMBL/GenBank/DDBJ databases">
        <title>Whole genome shotgun sequence of Cellulomonas chitinilytica NBRC 110799.</title>
        <authorList>
            <person name="Komaki H."/>
            <person name="Tamura T."/>
        </authorList>
    </citation>
    <scope>NUCLEOTIDE SEQUENCE</scope>
    <source>
        <strain evidence="3">NBRC 110799</strain>
    </source>
</reference>
<name>A0A919P5W5_9CELL</name>
<evidence type="ECO:0000313" key="4">
    <source>
        <dbReference type="Proteomes" id="UP000632740"/>
    </source>
</evidence>
<keyword evidence="4" id="KW-1185">Reference proteome</keyword>
<accession>A0A919P5W5</accession>
<keyword evidence="2" id="KW-1133">Transmembrane helix</keyword>
<evidence type="ECO:0000256" key="2">
    <source>
        <dbReference type="SAM" id="Phobius"/>
    </source>
</evidence>
<organism evidence="3 4">
    <name type="scientific">Cellulomonas chitinilytica</name>
    <dbReference type="NCBI Taxonomy" id="398759"/>
    <lineage>
        <taxon>Bacteria</taxon>
        <taxon>Bacillati</taxon>
        <taxon>Actinomycetota</taxon>
        <taxon>Actinomycetes</taxon>
        <taxon>Micrococcales</taxon>
        <taxon>Cellulomonadaceae</taxon>
        <taxon>Cellulomonas</taxon>
    </lineage>
</organism>
<gene>
    <name evidence="3" type="ORF">Cch01nite_29250</name>
</gene>
<dbReference type="Proteomes" id="UP000632740">
    <property type="component" value="Unassembled WGS sequence"/>
</dbReference>
<feature type="transmembrane region" description="Helical" evidence="2">
    <location>
        <begin position="29"/>
        <end position="47"/>
    </location>
</feature>
<comment type="caution">
    <text evidence="3">The sequence shown here is derived from an EMBL/GenBank/DDBJ whole genome shotgun (WGS) entry which is preliminary data.</text>
</comment>
<dbReference type="InterPro" id="IPR025323">
    <property type="entry name" value="DUF4229"/>
</dbReference>
<keyword evidence="2" id="KW-0812">Transmembrane</keyword>
<feature type="region of interest" description="Disordered" evidence="1">
    <location>
        <begin position="78"/>
        <end position="99"/>
    </location>
</feature>